<name>A0AAV4CB31_9GAST</name>
<organism evidence="2 3">
    <name type="scientific">Plakobranchus ocellatus</name>
    <dbReference type="NCBI Taxonomy" id="259542"/>
    <lineage>
        <taxon>Eukaryota</taxon>
        <taxon>Metazoa</taxon>
        <taxon>Spiralia</taxon>
        <taxon>Lophotrochozoa</taxon>
        <taxon>Mollusca</taxon>
        <taxon>Gastropoda</taxon>
        <taxon>Heterobranchia</taxon>
        <taxon>Euthyneura</taxon>
        <taxon>Panpulmonata</taxon>
        <taxon>Sacoglossa</taxon>
        <taxon>Placobranchoidea</taxon>
        <taxon>Plakobranchidae</taxon>
        <taxon>Plakobranchus</taxon>
    </lineage>
</organism>
<feature type="compositionally biased region" description="Polar residues" evidence="1">
    <location>
        <begin position="20"/>
        <end position="34"/>
    </location>
</feature>
<feature type="non-terminal residue" evidence="2">
    <location>
        <position position="99"/>
    </location>
</feature>
<dbReference type="AlphaFoldDB" id="A0AAV4CB31"/>
<feature type="region of interest" description="Disordered" evidence="1">
    <location>
        <begin position="14"/>
        <end position="48"/>
    </location>
</feature>
<evidence type="ECO:0000313" key="2">
    <source>
        <dbReference type="EMBL" id="GFO28865.1"/>
    </source>
</evidence>
<evidence type="ECO:0000313" key="3">
    <source>
        <dbReference type="Proteomes" id="UP000735302"/>
    </source>
</evidence>
<sequence length="99" mass="10964">MMILNKTKTSVNKVKGVCDTNPNPSFGKDSQVQQVAPGRHKVSSRKSNIDQTSKIATWNVLTLQQKGKFENVIKEMDRIKLHILGLAGVRWTGAGSMKL</sequence>
<evidence type="ECO:0000256" key="1">
    <source>
        <dbReference type="SAM" id="MobiDB-lite"/>
    </source>
</evidence>
<reference evidence="2 3" key="1">
    <citation type="journal article" date="2021" name="Elife">
        <title>Chloroplast acquisition without the gene transfer in kleptoplastic sea slugs, Plakobranchus ocellatus.</title>
        <authorList>
            <person name="Maeda T."/>
            <person name="Takahashi S."/>
            <person name="Yoshida T."/>
            <person name="Shimamura S."/>
            <person name="Takaki Y."/>
            <person name="Nagai Y."/>
            <person name="Toyoda A."/>
            <person name="Suzuki Y."/>
            <person name="Arimoto A."/>
            <person name="Ishii H."/>
            <person name="Satoh N."/>
            <person name="Nishiyama T."/>
            <person name="Hasebe M."/>
            <person name="Maruyama T."/>
            <person name="Minagawa J."/>
            <person name="Obokata J."/>
            <person name="Shigenobu S."/>
        </authorList>
    </citation>
    <scope>NUCLEOTIDE SEQUENCE [LARGE SCALE GENOMIC DNA]</scope>
</reference>
<dbReference type="EMBL" id="BLXT01006084">
    <property type="protein sequence ID" value="GFO28865.1"/>
    <property type="molecule type" value="Genomic_DNA"/>
</dbReference>
<comment type="caution">
    <text evidence="2">The sequence shown here is derived from an EMBL/GenBank/DDBJ whole genome shotgun (WGS) entry which is preliminary data.</text>
</comment>
<dbReference type="Proteomes" id="UP000735302">
    <property type="component" value="Unassembled WGS sequence"/>
</dbReference>
<gene>
    <name evidence="2" type="ORF">PoB_005537000</name>
</gene>
<keyword evidence="3" id="KW-1185">Reference proteome</keyword>
<accession>A0AAV4CB31</accession>
<protein>
    <submittedName>
        <fullName evidence="2">Craniofacial development protein 2-like</fullName>
    </submittedName>
</protein>
<proteinExistence type="predicted"/>